<dbReference type="EMBL" id="JBGUBD010000013">
    <property type="protein sequence ID" value="MFA9479945.1"/>
    <property type="molecule type" value="Genomic_DNA"/>
</dbReference>
<evidence type="ECO:0000256" key="2">
    <source>
        <dbReference type="ARBA" id="ARBA00023125"/>
    </source>
</evidence>
<dbReference type="PANTHER" id="PTHR47506:SF1">
    <property type="entry name" value="HTH-TYPE TRANSCRIPTIONAL REGULATOR YJDC"/>
    <property type="match status" value="1"/>
</dbReference>
<dbReference type="InterPro" id="IPR001647">
    <property type="entry name" value="HTH_TetR"/>
</dbReference>
<evidence type="ECO:0000256" key="3">
    <source>
        <dbReference type="ARBA" id="ARBA00023163"/>
    </source>
</evidence>
<feature type="domain" description="HTH tetR-type" evidence="5">
    <location>
        <begin position="8"/>
        <end position="68"/>
    </location>
</feature>
<evidence type="ECO:0000313" key="7">
    <source>
        <dbReference type="Proteomes" id="UP001575105"/>
    </source>
</evidence>
<dbReference type="PANTHER" id="PTHR47506">
    <property type="entry name" value="TRANSCRIPTIONAL REGULATORY PROTEIN"/>
    <property type="match status" value="1"/>
</dbReference>
<accession>A0ABV4U8K9</accession>
<dbReference type="Pfam" id="PF16925">
    <property type="entry name" value="TetR_C_13"/>
    <property type="match status" value="1"/>
</dbReference>
<organism evidence="6 7">
    <name type="scientific">Natronomicrosphaera hydrolytica</name>
    <dbReference type="NCBI Taxonomy" id="3242702"/>
    <lineage>
        <taxon>Bacteria</taxon>
        <taxon>Pseudomonadati</taxon>
        <taxon>Planctomycetota</taxon>
        <taxon>Phycisphaerae</taxon>
        <taxon>Phycisphaerales</taxon>
        <taxon>Phycisphaeraceae</taxon>
        <taxon>Natronomicrosphaera</taxon>
    </lineage>
</organism>
<dbReference type="InterPro" id="IPR023772">
    <property type="entry name" value="DNA-bd_HTH_TetR-type_CS"/>
</dbReference>
<dbReference type="PROSITE" id="PS50977">
    <property type="entry name" value="HTH_TETR_2"/>
    <property type="match status" value="1"/>
</dbReference>
<dbReference type="Pfam" id="PF00440">
    <property type="entry name" value="TetR_N"/>
    <property type="match status" value="1"/>
</dbReference>
<evidence type="ECO:0000313" key="6">
    <source>
        <dbReference type="EMBL" id="MFA9479945.1"/>
    </source>
</evidence>
<dbReference type="RefSeq" id="WP_425346871.1">
    <property type="nucleotide sequence ID" value="NZ_JBGUBD010000013.1"/>
</dbReference>
<reference evidence="6 7" key="1">
    <citation type="submission" date="2024-08" db="EMBL/GenBank/DDBJ databases">
        <title>Whole-genome sequencing of halo(alkali)philic microorganisms from hypersaline lakes.</title>
        <authorList>
            <person name="Sorokin D.Y."/>
            <person name="Merkel A.Y."/>
            <person name="Messina E."/>
            <person name="Yakimov M."/>
        </authorList>
    </citation>
    <scope>NUCLEOTIDE SEQUENCE [LARGE SCALE GENOMIC DNA]</scope>
    <source>
        <strain evidence="6 7">AB-hyl4</strain>
    </source>
</reference>
<sequence>MPRGRPREFDIEQALDTALEVFWRHGYEGTSLAQLSEAMDINLPSLYAAFGNKEALFTKVVDRYIEKPASYLLKAIQQPTARAVAEQAFRGAIDMISKPGAGDGCLLVHGALASGPTAASIREQLNNRRAGAEAAVCQRLEHAKAVGDLPADADPVQLARYLMTVIWGLSVQAAGGATRRQLKQTAALAMEAWPT</sequence>
<dbReference type="Proteomes" id="UP001575105">
    <property type="component" value="Unassembled WGS sequence"/>
</dbReference>
<proteinExistence type="predicted"/>
<dbReference type="InterPro" id="IPR011075">
    <property type="entry name" value="TetR_C"/>
</dbReference>
<dbReference type="Gene3D" id="1.10.357.10">
    <property type="entry name" value="Tetracycline Repressor, domain 2"/>
    <property type="match status" value="1"/>
</dbReference>
<evidence type="ECO:0000256" key="1">
    <source>
        <dbReference type="ARBA" id="ARBA00023015"/>
    </source>
</evidence>
<dbReference type="Gene3D" id="1.10.10.60">
    <property type="entry name" value="Homeodomain-like"/>
    <property type="match status" value="1"/>
</dbReference>
<evidence type="ECO:0000256" key="4">
    <source>
        <dbReference type="PROSITE-ProRule" id="PRU00335"/>
    </source>
</evidence>
<dbReference type="SUPFAM" id="SSF46689">
    <property type="entry name" value="Homeodomain-like"/>
    <property type="match status" value="1"/>
</dbReference>
<keyword evidence="3" id="KW-0804">Transcription</keyword>
<name>A0ABV4U8K9_9BACT</name>
<dbReference type="InterPro" id="IPR009057">
    <property type="entry name" value="Homeodomain-like_sf"/>
</dbReference>
<keyword evidence="2 4" id="KW-0238">DNA-binding</keyword>
<keyword evidence="7" id="KW-1185">Reference proteome</keyword>
<comment type="caution">
    <text evidence="6">The sequence shown here is derived from an EMBL/GenBank/DDBJ whole genome shotgun (WGS) entry which is preliminary data.</text>
</comment>
<evidence type="ECO:0000259" key="5">
    <source>
        <dbReference type="PROSITE" id="PS50977"/>
    </source>
</evidence>
<keyword evidence="1" id="KW-0805">Transcription regulation</keyword>
<dbReference type="PROSITE" id="PS01081">
    <property type="entry name" value="HTH_TETR_1"/>
    <property type="match status" value="1"/>
</dbReference>
<dbReference type="SUPFAM" id="SSF48498">
    <property type="entry name" value="Tetracyclin repressor-like, C-terminal domain"/>
    <property type="match status" value="1"/>
</dbReference>
<protein>
    <submittedName>
        <fullName evidence="6">TetR/AcrR family transcriptional regulator</fullName>
    </submittedName>
</protein>
<feature type="DNA-binding region" description="H-T-H motif" evidence="4">
    <location>
        <begin position="31"/>
        <end position="50"/>
    </location>
</feature>
<dbReference type="InterPro" id="IPR036271">
    <property type="entry name" value="Tet_transcr_reg_TetR-rel_C_sf"/>
</dbReference>
<gene>
    <name evidence="6" type="ORF">ACERK3_16800</name>
</gene>